<keyword evidence="4" id="KW-0156">Chromatin regulator</keyword>
<dbReference type="EMBL" id="LK023379">
    <property type="protein sequence ID" value="CDS13259.1"/>
    <property type="molecule type" value="Genomic_DNA"/>
</dbReference>
<evidence type="ECO:0000313" key="10">
    <source>
        <dbReference type="EMBL" id="CDS13259.1"/>
    </source>
</evidence>
<keyword evidence="5" id="KW-0805">Transcription regulation</keyword>
<dbReference type="GO" id="GO:0032221">
    <property type="term" value="C:Rpd3S complex"/>
    <property type="evidence" value="ECO:0007669"/>
    <property type="project" value="EnsemblFungi"/>
</dbReference>
<dbReference type="AlphaFoldDB" id="A0A077X192"/>
<dbReference type="Gene3D" id="2.30.30.140">
    <property type="match status" value="1"/>
</dbReference>
<keyword evidence="6" id="KW-0804">Transcription</keyword>
<dbReference type="PANTHER" id="PTHR10880:SF15">
    <property type="entry name" value="MSL COMPLEX SUBUNIT 3"/>
    <property type="match status" value="1"/>
</dbReference>
<dbReference type="GO" id="GO:0035267">
    <property type="term" value="C:NuA4 histone acetyltransferase complex"/>
    <property type="evidence" value="ECO:0007669"/>
    <property type="project" value="EnsemblFungi"/>
</dbReference>
<dbReference type="GO" id="GO:0006355">
    <property type="term" value="P:regulation of DNA-templated transcription"/>
    <property type="evidence" value="ECO:0007669"/>
    <property type="project" value="InterPro"/>
</dbReference>
<sequence length="274" mass="32559">MSEKRNFNYEKDERVLCYHGPLLYEAKIVRVESKDDRPMYFVHYKGWKQTWDELVPDDRLLKWTDTNLQKQQQLRDMHIRRKTPRSSSSRSSTQQDTTSESRGRKRHRDSTTDKPRTDDDSIWRQEFGLVMPESLKGRLVDDWENVTKNDQLLQLPRHPCITEILEQYRESAKKRISIDVETLDQVIEGIQLYFIKSLGTSLLYHAERKQYADLSTNDKSVCDIYGIEHLLRLFVQIPSLISHANVDPDTLNLLRDTFSDILRFLEENEKEYFA</sequence>
<reference evidence="10" key="1">
    <citation type="journal article" date="2014" name="Genome Announc.">
        <title>De novo whole-genome sequence and genome annotation of Lichtheimia ramosa.</title>
        <authorList>
            <person name="Linde J."/>
            <person name="Schwartze V."/>
            <person name="Binder U."/>
            <person name="Lass-Florl C."/>
            <person name="Voigt K."/>
            <person name="Horn F."/>
        </authorList>
    </citation>
    <scope>NUCLEOTIDE SEQUENCE</scope>
    <source>
        <strain evidence="10">JMRC FSU:6197</strain>
    </source>
</reference>
<dbReference type="PIRSF" id="PIRSF038133">
    <property type="entry name" value="HAT_Nua4_EAF3/MRG15"/>
    <property type="match status" value="1"/>
</dbReference>
<protein>
    <recommendedName>
        <fullName evidence="3">Chromatin modification-related protein EAF3</fullName>
    </recommendedName>
</protein>
<feature type="region of interest" description="Disordered" evidence="8">
    <location>
        <begin position="72"/>
        <end position="119"/>
    </location>
</feature>
<name>A0A077X192_9FUNG</name>
<dbReference type="InterPro" id="IPR008676">
    <property type="entry name" value="MRG"/>
</dbReference>
<accession>A0A077X192</accession>
<dbReference type="SUPFAM" id="SSF54160">
    <property type="entry name" value="Chromo domain-like"/>
    <property type="match status" value="1"/>
</dbReference>
<dbReference type="PROSITE" id="PS51640">
    <property type="entry name" value="MRG"/>
    <property type="match status" value="1"/>
</dbReference>
<comment type="similarity">
    <text evidence="2">Belongs to the MRG family.</text>
</comment>
<evidence type="ECO:0000259" key="9">
    <source>
        <dbReference type="SMART" id="SM00298"/>
    </source>
</evidence>
<evidence type="ECO:0000256" key="2">
    <source>
        <dbReference type="ARBA" id="ARBA00009093"/>
    </source>
</evidence>
<gene>
    <name evidence="10" type="ORF">LRAMOSA05437</name>
</gene>
<evidence type="ECO:0000256" key="5">
    <source>
        <dbReference type="ARBA" id="ARBA00023015"/>
    </source>
</evidence>
<evidence type="ECO:0000256" key="4">
    <source>
        <dbReference type="ARBA" id="ARBA00022853"/>
    </source>
</evidence>
<dbReference type="InterPro" id="IPR016197">
    <property type="entry name" value="Chromo-like_dom_sf"/>
</dbReference>
<evidence type="ECO:0000256" key="3">
    <source>
        <dbReference type="ARBA" id="ARBA00018505"/>
    </source>
</evidence>
<dbReference type="OrthoDB" id="124855at2759"/>
<feature type="domain" description="Chromo" evidence="9">
    <location>
        <begin position="23"/>
        <end position="76"/>
    </location>
</feature>
<keyword evidence="7" id="KW-0539">Nucleus</keyword>
<dbReference type="Pfam" id="PF22732">
    <property type="entry name" value="MSL3_chromo-like"/>
    <property type="match status" value="1"/>
</dbReference>
<comment type="subcellular location">
    <subcellularLocation>
        <location evidence="1">Nucleus</location>
    </subcellularLocation>
</comment>
<dbReference type="InterPro" id="IPR000953">
    <property type="entry name" value="Chromo/chromo_shadow_dom"/>
</dbReference>
<dbReference type="Pfam" id="PF05712">
    <property type="entry name" value="MRG"/>
    <property type="match status" value="1"/>
</dbReference>
<dbReference type="GO" id="GO:0006325">
    <property type="term" value="P:chromatin organization"/>
    <property type="evidence" value="ECO:0007669"/>
    <property type="project" value="UniProtKB-KW"/>
</dbReference>
<feature type="compositionally biased region" description="Low complexity" evidence="8">
    <location>
        <begin position="85"/>
        <end position="100"/>
    </location>
</feature>
<proteinExistence type="inferred from homology"/>
<organism evidence="10">
    <name type="scientific">Lichtheimia ramosa</name>
    <dbReference type="NCBI Taxonomy" id="688394"/>
    <lineage>
        <taxon>Eukaryota</taxon>
        <taxon>Fungi</taxon>
        <taxon>Fungi incertae sedis</taxon>
        <taxon>Mucoromycota</taxon>
        <taxon>Mucoromycotina</taxon>
        <taxon>Mucoromycetes</taxon>
        <taxon>Mucorales</taxon>
        <taxon>Lichtheimiaceae</taxon>
        <taxon>Lichtheimia</taxon>
    </lineage>
</organism>
<dbReference type="SMART" id="SM00298">
    <property type="entry name" value="CHROMO"/>
    <property type="match status" value="1"/>
</dbReference>
<dbReference type="CDD" id="cd18983">
    <property type="entry name" value="CBD_MSL3_like"/>
    <property type="match status" value="1"/>
</dbReference>
<dbReference type="Gene3D" id="1.10.274.30">
    <property type="entry name" value="MRG domain"/>
    <property type="match status" value="1"/>
</dbReference>
<dbReference type="InterPro" id="IPR053820">
    <property type="entry name" value="MSL3_chromo-like"/>
</dbReference>
<dbReference type="InterPro" id="IPR038217">
    <property type="entry name" value="MRG_C_sf"/>
</dbReference>
<evidence type="ECO:0000256" key="6">
    <source>
        <dbReference type="ARBA" id="ARBA00023163"/>
    </source>
</evidence>
<feature type="compositionally biased region" description="Basic and acidic residues" evidence="8">
    <location>
        <begin position="109"/>
        <end position="119"/>
    </location>
</feature>
<evidence type="ECO:0000256" key="1">
    <source>
        <dbReference type="ARBA" id="ARBA00004123"/>
    </source>
</evidence>
<dbReference type="InterPro" id="IPR026541">
    <property type="entry name" value="MRG_dom"/>
</dbReference>
<dbReference type="PANTHER" id="PTHR10880">
    <property type="entry name" value="MORTALITY FACTOR 4-LIKE PROTEIN"/>
    <property type="match status" value="1"/>
</dbReference>
<evidence type="ECO:0000256" key="7">
    <source>
        <dbReference type="ARBA" id="ARBA00023242"/>
    </source>
</evidence>
<evidence type="ECO:0000256" key="8">
    <source>
        <dbReference type="SAM" id="MobiDB-lite"/>
    </source>
</evidence>